<sequence length="90" mass="9109">MHLLAAYAPQAPAVIAQMTVVSTTNEHKAALRLLGVLPLAGAVVTADAMLTHADVCQGIVEGHGDYVRRGYSGSSGSTGGSRTGCTTPAM</sequence>
<protein>
    <submittedName>
        <fullName evidence="2">Uncharacterized protein</fullName>
    </submittedName>
</protein>
<organism evidence="2 3">
    <name type="scientific">Gemmata algarum</name>
    <dbReference type="NCBI Taxonomy" id="2975278"/>
    <lineage>
        <taxon>Bacteria</taxon>
        <taxon>Pseudomonadati</taxon>
        <taxon>Planctomycetota</taxon>
        <taxon>Planctomycetia</taxon>
        <taxon>Gemmatales</taxon>
        <taxon>Gemmataceae</taxon>
        <taxon>Gemmata</taxon>
    </lineage>
</organism>
<evidence type="ECO:0000256" key="1">
    <source>
        <dbReference type="SAM" id="MobiDB-lite"/>
    </source>
</evidence>
<reference evidence="3" key="1">
    <citation type="journal article" date="2023" name="Mar. Drugs">
        <title>Gemmata algarum, a Novel Planctomycete Isolated from an Algal Mat, Displays Antimicrobial Activity.</title>
        <authorList>
            <person name="Kumar G."/>
            <person name="Kallscheuer N."/>
            <person name="Kashif M."/>
            <person name="Ahamad S."/>
            <person name="Jagadeeshwari U."/>
            <person name="Pannikurungottu S."/>
            <person name="Haufschild T."/>
            <person name="Kabuu M."/>
            <person name="Sasikala C."/>
            <person name="Jogler C."/>
            <person name="Ramana C."/>
        </authorList>
    </citation>
    <scope>NUCLEOTIDE SEQUENCE [LARGE SCALE GENOMIC DNA]</scope>
    <source>
        <strain evidence="3">JC673</strain>
    </source>
</reference>
<dbReference type="RefSeq" id="WP_261188997.1">
    <property type="nucleotide sequence ID" value="NZ_JAXBLV010000213.1"/>
</dbReference>
<feature type="region of interest" description="Disordered" evidence="1">
    <location>
        <begin position="70"/>
        <end position="90"/>
    </location>
</feature>
<evidence type="ECO:0000313" key="3">
    <source>
        <dbReference type="Proteomes" id="UP001272242"/>
    </source>
</evidence>
<evidence type="ECO:0000313" key="2">
    <source>
        <dbReference type="EMBL" id="MDY3562458.1"/>
    </source>
</evidence>
<comment type="caution">
    <text evidence="2">The sequence shown here is derived from an EMBL/GenBank/DDBJ whole genome shotgun (WGS) entry which is preliminary data.</text>
</comment>
<proteinExistence type="predicted"/>
<name>A0ABU5F4F8_9BACT</name>
<keyword evidence="3" id="KW-1185">Reference proteome</keyword>
<gene>
    <name evidence="2" type="ORF">R5W23_003924</name>
</gene>
<accession>A0ABU5F4F8</accession>
<dbReference type="Proteomes" id="UP001272242">
    <property type="component" value="Unassembled WGS sequence"/>
</dbReference>
<dbReference type="EMBL" id="JAXBLV010000213">
    <property type="protein sequence ID" value="MDY3562458.1"/>
    <property type="molecule type" value="Genomic_DNA"/>
</dbReference>